<reference evidence="1 2" key="1">
    <citation type="submission" date="2014-04" db="EMBL/GenBank/DDBJ databases">
        <title>Comparative genomics and transcriptomics to identify genetic mechanisms underlying the emergence of carbapenem resistant Acinetobacter baumannii (CRAb).</title>
        <authorList>
            <person name="Harris A.D."/>
            <person name="Johnson K.J."/>
            <person name="George J."/>
            <person name="Nadendla S."/>
            <person name="Daugherty S.C."/>
            <person name="Parankush S."/>
            <person name="Sadzewicz L."/>
            <person name="Tallon L."/>
            <person name="Sengamalay N."/>
            <person name="Hazen T.H."/>
            <person name="Rasko D.A."/>
        </authorList>
    </citation>
    <scope>NUCLEOTIDE SEQUENCE [LARGE SCALE GENOMIC DNA]</scope>
    <source>
        <strain evidence="1 2">21072</strain>
    </source>
</reference>
<dbReference type="Proteomes" id="UP000027327">
    <property type="component" value="Unassembled WGS sequence"/>
</dbReference>
<organism evidence="1 2">
    <name type="scientific">Acinetobacter baumannii 21072</name>
    <dbReference type="NCBI Taxonomy" id="1310697"/>
    <lineage>
        <taxon>Bacteria</taxon>
        <taxon>Pseudomonadati</taxon>
        <taxon>Pseudomonadota</taxon>
        <taxon>Gammaproteobacteria</taxon>
        <taxon>Moraxellales</taxon>
        <taxon>Moraxellaceae</taxon>
        <taxon>Acinetobacter</taxon>
        <taxon>Acinetobacter calcoaceticus/baumannii complex</taxon>
    </lineage>
</organism>
<dbReference type="EMBL" id="JMOD01000123">
    <property type="protein sequence ID" value="KCY13576.1"/>
    <property type="molecule type" value="Genomic_DNA"/>
</dbReference>
<name>A0A062I3Z3_ACIBA</name>
<evidence type="ECO:0000313" key="1">
    <source>
        <dbReference type="EMBL" id="KCY13576.1"/>
    </source>
</evidence>
<dbReference type="PATRIC" id="fig|1310697.3.peg.3666"/>
<dbReference type="RefSeq" id="WP_032037855.1">
    <property type="nucleotide sequence ID" value="NZ_JMOD01000123.1"/>
</dbReference>
<sequence length="83" mass="9147">MKSFVLASFAPLTEEDDRADLVVNDQAMKFIETFAINGELQEVKDTRELLLQNPSVQDVLVLHAGSLQVLLTSIMGEPPYGKA</sequence>
<proteinExistence type="predicted"/>
<gene>
    <name evidence="1" type="ORF">J596_3873</name>
</gene>
<accession>A0A062I3Z3</accession>
<evidence type="ECO:0000313" key="2">
    <source>
        <dbReference type="Proteomes" id="UP000027327"/>
    </source>
</evidence>
<protein>
    <submittedName>
        <fullName evidence="1">Uncharacterized protein</fullName>
    </submittedName>
</protein>
<comment type="caution">
    <text evidence="1">The sequence shown here is derived from an EMBL/GenBank/DDBJ whole genome shotgun (WGS) entry which is preliminary data.</text>
</comment>
<dbReference type="AlphaFoldDB" id="A0A062I3Z3"/>